<dbReference type="Pfam" id="PF15370">
    <property type="entry name" value="NOPCHAP1"/>
    <property type="match status" value="1"/>
</dbReference>
<reference evidence="2" key="2">
    <citation type="submission" date="2023-06" db="EMBL/GenBank/DDBJ databases">
        <authorList>
            <consortium name="Lawrence Berkeley National Laboratory"/>
            <person name="Haridas S."/>
            <person name="Hensen N."/>
            <person name="Bonometti L."/>
            <person name="Westerberg I."/>
            <person name="Brannstrom I.O."/>
            <person name="Guillou S."/>
            <person name="Cros-Aarteil S."/>
            <person name="Calhoun S."/>
            <person name="Kuo A."/>
            <person name="Mondo S."/>
            <person name="Pangilinan J."/>
            <person name="Riley R."/>
            <person name="Labutti K."/>
            <person name="Andreopoulos B."/>
            <person name="Lipzen A."/>
            <person name="Chen C."/>
            <person name="Yanf M."/>
            <person name="Daum C."/>
            <person name="Ng V."/>
            <person name="Clum A."/>
            <person name="Steindorff A."/>
            <person name="Ohm R."/>
            <person name="Martin F."/>
            <person name="Silar P."/>
            <person name="Natvig D."/>
            <person name="Lalanne C."/>
            <person name="Gautier V."/>
            <person name="Ament-Velasquez S.L."/>
            <person name="Kruys A."/>
            <person name="Hutchinson M.I."/>
            <person name="Powell A.J."/>
            <person name="Barry K."/>
            <person name="Miller A.N."/>
            <person name="Grigoriev I.V."/>
            <person name="Debuchy R."/>
            <person name="Gladieux P."/>
            <person name="Thoren M.H."/>
            <person name="Johannesson H."/>
        </authorList>
    </citation>
    <scope>NUCLEOTIDE SEQUENCE</scope>
    <source>
        <strain evidence="2">CBS 560.94</strain>
    </source>
</reference>
<proteinExistence type="predicted"/>
<dbReference type="GO" id="GO:0000492">
    <property type="term" value="P:box C/D snoRNP assembly"/>
    <property type="evidence" value="ECO:0007669"/>
    <property type="project" value="InterPro"/>
</dbReference>
<dbReference type="PANTHER" id="PTHR38489">
    <property type="entry name" value="HISTONE CHAPERONE DOMAIN-CONTAINING PROTEIN"/>
    <property type="match status" value="1"/>
</dbReference>
<dbReference type="PANTHER" id="PTHR38489:SF1">
    <property type="entry name" value="HISTONE CHAPERONE DOMAIN-CONTAINING PROTEIN"/>
    <property type="match status" value="1"/>
</dbReference>
<keyword evidence="3" id="KW-1185">Reference proteome</keyword>
<dbReference type="Proteomes" id="UP001278500">
    <property type="component" value="Unassembled WGS sequence"/>
</dbReference>
<comment type="caution">
    <text evidence="2">The sequence shown here is derived from an EMBL/GenBank/DDBJ whole genome shotgun (WGS) entry which is preliminary data.</text>
</comment>
<dbReference type="EMBL" id="JAUEPP010000002">
    <property type="protein sequence ID" value="KAK3350893.1"/>
    <property type="molecule type" value="Genomic_DNA"/>
</dbReference>
<dbReference type="InterPro" id="IPR027921">
    <property type="entry name" value="NOPCHAP1"/>
</dbReference>
<dbReference type="AlphaFoldDB" id="A0AAE0JK95"/>
<gene>
    <name evidence="2" type="ORF">B0H65DRAFT_102393</name>
</gene>
<evidence type="ECO:0000313" key="2">
    <source>
        <dbReference type="EMBL" id="KAK3350893.1"/>
    </source>
</evidence>
<feature type="compositionally biased region" description="Basic and acidic residues" evidence="1">
    <location>
        <begin position="216"/>
        <end position="225"/>
    </location>
</feature>
<protein>
    <submittedName>
        <fullName evidence="2">Uncharacterized protein</fullName>
    </submittedName>
</protein>
<feature type="compositionally biased region" description="Basic and acidic residues" evidence="1">
    <location>
        <begin position="172"/>
        <end position="191"/>
    </location>
</feature>
<dbReference type="RefSeq" id="XP_062684188.1">
    <property type="nucleotide sequence ID" value="XM_062820455.1"/>
</dbReference>
<feature type="compositionally biased region" description="Low complexity" evidence="1">
    <location>
        <begin position="151"/>
        <end position="170"/>
    </location>
</feature>
<evidence type="ECO:0000256" key="1">
    <source>
        <dbReference type="SAM" id="MobiDB-lite"/>
    </source>
</evidence>
<evidence type="ECO:0000313" key="3">
    <source>
        <dbReference type="Proteomes" id="UP001278500"/>
    </source>
</evidence>
<feature type="region of interest" description="Disordered" evidence="1">
    <location>
        <begin position="110"/>
        <end position="347"/>
    </location>
</feature>
<reference evidence="2" key="1">
    <citation type="journal article" date="2023" name="Mol. Phylogenet. Evol.">
        <title>Genome-scale phylogeny and comparative genomics of the fungal order Sordariales.</title>
        <authorList>
            <person name="Hensen N."/>
            <person name="Bonometti L."/>
            <person name="Westerberg I."/>
            <person name="Brannstrom I.O."/>
            <person name="Guillou S."/>
            <person name="Cros-Aarteil S."/>
            <person name="Calhoun S."/>
            <person name="Haridas S."/>
            <person name="Kuo A."/>
            <person name="Mondo S."/>
            <person name="Pangilinan J."/>
            <person name="Riley R."/>
            <person name="LaButti K."/>
            <person name="Andreopoulos B."/>
            <person name="Lipzen A."/>
            <person name="Chen C."/>
            <person name="Yan M."/>
            <person name="Daum C."/>
            <person name="Ng V."/>
            <person name="Clum A."/>
            <person name="Steindorff A."/>
            <person name="Ohm R.A."/>
            <person name="Martin F."/>
            <person name="Silar P."/>
            <person name="Natvig D.O."/>
            <person name="Lalanne C."/>
            <person name="Gautier V."/>
            <person name="Ament-Velasquez S.L."/>
            <person name="Kruys A."/>
            <person name="Hutchinson M.I."/>
            <person name="Powell A.J."/>
            <person name="Barry K."/>
            <person name="Miller A.N."/>
            <person name="Grigoriev I.V."/>
            <person name="Debuchy R."/>
            <person name="Gladieux P."/>
            <person name="Hiltunen Thoren M."/>
            <person name="Johannesson H."/>
        </authorList>
    </citation>
    <scope>NUCLEOTIDE SEQUENCE</scope>
    <source>
        <strain evidence="2">CBS 560.94</strain>
    </source>
</reference>
<feature type="compositionally biased region" description="Low complexity" evidence="1">
    <location>
        <begin position="241"/>
        <end position="252"/>
    </location>
</feature>
<feature type="compositionally biased region" description="Polar residues" evidence="1">
    <location>
        <begin position="281"/>
        <end position="292"/>
    </location>
</feature>
<organism evidence="2 3">
    <name type="scientific">Neurospora tetraspora</name>
    <dbReference type="NCBI Taxonomy" id="94610"/>
    <lineage>
        <taxon>Eukaryota</taxon>
        <taxon>Fungi</taxon>
        <taxon>Dikarya</taxon>
        <taxon>Ascomycota</taxon>
        <taxon>Pezizomycotina</taxon>
        <taxon>Sordariomycetes</taxon>
        <taxon>Sordariomycetidae</taxon>
        <taxon>Sordariales</taxon>
        <taxon>Sordariaceae</taxon>
        <taxon>Neurospora</taxon>
    </lineage>
</organism>
<sequence length="347" mass="37747">MTNMAFRPKMNDAMDEVVDLRPQNAQPGPSRKPDMRVDFSTLGNSELASKLPGFLEEMARANRETEELMAADPKAARIEIDGDEEVETQVIEMNLYSGVLEAEEPKKEIVMPNGQPLAGDGVNGDSDVEPFISEPVKVRHTTNNNRKRRASSSSCFSSNSGSSSSSSSSSEGETRIIKIQILERDGAREGTPDSQASADSADSSSSSSSKGSMTRIPRDPHHGEPEQLIVNKLYKSPPPRSKSGSPAAASETSPREPTPPPTKRIVVKGRSPSPPVHKGQDVQNWINDQPSATGDYREIAGTPSRKMPVPISRLEAKQSQKNVQAWVDDQTDQQEKEAATRRVTRSA</sequence>
<accession>A0AAE0JK95</accession>
<feature type="compositionally biased region" description="Low complexity" evidence="1">
    <location>
        <begin position="193"/>
        <end position="209"/>
    </location>
</feature>
<name>A0AAE0JK95_9PEZI</name>
<dbReference type="GeneID" id="87857609"/>